<gene>
    <name evidence="6" type="ORF">IAB00_02690</name>
</gene>
<keyword evidence="3" id="KW-0804">Transcription</keyword>
<sequence>MAGNGKSCCPVEKVRAAQVPDADIQEMSLMFKMMADPTRLRIINALMTSEMCVCDLADALAMSQSAVSHQLAALRSNRLIKFRRDGKQIYYSLADAHIRLLFDQCLTHAREDE</sequence>
<dbReference type="SUPFAM" id="SSF46785">
    <property type="entry name" value="Winged helix' DNA-binding domain"/>
    <property type="match status" value="1"/>
</dbReference>
<dbReference type="InterPro" id="IPR036388">
    <property type="entry name" value="WH-like_DNA-bd_sf"/>
</dbReference>
<dbReference type="Gene3D" id="1.10.10.10">
    <property type="entry name" value="Winged helix-like DNA-binding domain superfamily/Winged helix DNA-binding domain"/>
    <property type="match status" value="1"/>
</dbReference>
<dbReference type="InterPro" id="IPR011991">
    <property type="entry name" value="ArsR-like_HTH"/>
</dbReference>
<dbReference type="PRINTS" id="PR00778">
    <property type="entry name" value="HTHARSR"/>
</dbReference>
<evidence type="ECO:0000256" key="1">
    <source>
        <dbReference type="ARBA" id="ARBA00023015"/>
    </source>
</evidence>
<dbReference type="NCBIfam" id="NF033788">
    <property type="entry name" value="HTH_metalloreg"/>
    <property type="match status" value="1"/>
</dbReference>
<organism evidence="6 7">
    <name type="scientific">Candidatus Avidehalobacter gallistercoris</name>
    <dbReference type="NCBI Taxonomy" id="2840694"/>
    <lineage>
        <taxon>Bacteria</taxon>
        <taxon>Bacillati</taxon>
        <taxon>Bacillota</taxon>
        <taxon>Clostridia</taxon>
        <taxon>Eubacteriales</taxon>
        <taxon>Peptococcaceae</taxon>
        <taxon>Peptococcaceae incertae sedis</taxon>
        <taxon>Candidatus Avidehalobacter</taxon>
    </lineage>
</organism>
<dbReference type="InterPro" id="IPR051011">
    <property type="entry name" value="Metal_resp_trans_reg"/>
</dbReference>
<dbReference type="CDD" id="cd00090">
    <property type="entry name" value="HTH_ARSR"/>
    <property type="match status" value="1"/>
</dbReference>
<dbReference type="EMBL" id="DVMH01000017">
    <property type="protein sequence ID" value="HIU10139.1"/>
    <property type="molecule type" value="Genomic_DNA"/>
</dbReference>
<dbReference type="GO" id="GO:0003700">
    <property type="term" value="F:DNA-binding transcription factor activity"/>
    <property type="evidence" value="ECO:0007669"/>
    <property type="project" value="InterPro"/>
</dbReference>
<dbReference type="PANTHER" id="PTHR43132:SF6">
    <property type="entry name" value="HTH-TYPE TRANSCRIPTIONAL REPRESSOR CZRA"/>
    <property type="match status" value="1"/>
</dbReference>
<name>A0A9D1KYA2_9FIRM</name>
<keyword evidence="1" id="KW-0805">Transcription regulation</keyword>
<evidence type="ECO:0000313" key="7">
    <source>
        <dbReference type="Proteomes" id="UP000824124"/>
    </source>
</evidence>
<proteinExistence type="predicted"/>
<reference evidence="6" key="1">
    <citation type="submission" date="2020-10" db="EMBL/GenBank/DDBJ databases">
        <authorList>
            <person name="Gilroy R."/>
        </authorList>
    </citation>
    <scope>NUCLEOTIDE SEQUENCE</scope>
    <source>
        <strain evidence="6">2830</strain>
    </source>
</reference>
<dbReference type="InterPro" id="IPR036390">
    <property type="entry name" value="WH_DNA-bd_sf"/>
</dbReference>
<keyword evidence="4" id="KW-0105">Cadmium resistance</keyword>
<evidence type="ECO:0000256" key="2">
    <source>
        <dbReference type="ARBA" id="ARBA00023125"/>
    </source>
</evidence>
<dbReference type="Proteomes" id="UP000824124">
    <property type="component" value="Unassembled WGS sequence"/>
</dbReference>
<reference evidence="6" key="2">
    <citation type="journal article" date="2021" name="PeerJ">
        <title>Extensive microbial diversity within the chicken gut microbiome revealed by metagenomics and culture.</title>
        <authorList>
            <person name="Gilroy R."/>
            <person name="Ravi A."/>
            <person name="Getino M."/>
            <person name="Pursley I."/>
            <person name="Horton D.L."/>
            <person name="Alikhan N.F."/>
            <person name="Baker D."/>
            <person name="Gharbi K."/>
            <person name="Hall N."/>
            <person name="Watson M."/>
            <person name="Adriaenssens E.M."/>
            <person name="Foster-Nyarko E."/>
            <person name="Jarju S."/>
            <person name="Secka A."/>
            <person name="Antonio M."/>
            <person name="Oren A."/>
            <person name="Chaudhuri R.R."/>
            <person name="La Ragione R."/>
            <person name="Hildebrand F."/>
            <person name="Pallen M.J."/>
        </authorList>
    </citation>
    <scope>NUCLEOTIDE SEQUENCE</scope>
    <source>
        <strain evidence="6">2830</strain>
    </source>
</reference>
<dbReference type="InterPro" id="IPR001845">
    <property type="entry name" value="HTH_ArsR_DNA-bd_dom"/>
</dbReference>
<dbReference type="PANTHER" id="PTHR43132">
    <property type="entry name" value="ARSENICAL RESISTANCE OPERON REPRESSOR ARSR-RELATED"/>
    <property type="match status" value="1"/>
</dbReference>
<dbReference type="GO" id="GO:0046686">
    <property type="term" value="P:response to cadmium ion"/>
    <property type="evidence" value="ECO:0007669"/>
    <property type="project" value="UniProtKB-KW"/>
</dbReference>
<evidence type="ECO:0000259" key="5">
    <source>
        <dbReference type="PROSITE" id="PS50987"/>
    </source>
</evidence>
<accession>A0A9D1KYA2</accession>
<dbReference type="PROSITE" id="PS00846">
    <property type="entry name" value="HTH_ARSR_1"/>
    <property type="match status" value="1"/>
</dbReference>
<dbReference type="Pfam" id="PF01022">
    <property type="entry name" value="HTH_5"/>
    <property type="match status" value="1"/>
</dbReference>
<evidence type="ECO:0000313" key="6">
    <source>
        <dbReference type="EMBL" id="HIU10139.1"/>
    </source>
</evidence>
<dbReference type="GO" id="GO:0003677">
    <property type="term" value="F:DNA binding"/>
    <property type="evidence" value="ECO:0007669"/>
    <property type="project" value="UniProtKB-KW"/>
</dbReference>
<comment type="caution">
    <text evidence="6">The sequence shown here is derived from an EMBL/GenBank/DDBJ whole genome shotgun (WGS) entry which is preliminary data.</text>
</comment>
<dbReference type="SMART" id="SM00418">
    <property type="entry name" value="HTH_ARSR"/>
    <property type="match status" value="1"/>
</dbReference>
<evidence type="ECO:0000256" key="4">
    <source>
        <dbReference type="ARBA" id="ARBA00043263"/>
    </source>
</evidence>
<keyword evidence="2" id="KW-0238">DNA-binding</keyword>
<evidence type="ECO:0000256" key="3">
    <source>
        <dbReference type="ARBA" id="ARBA00023163"/>
    </source>
</evidence>
<feature type="domain" description="HTH arsR-type" evidence="5">
    <location>
        <begin position="19"/>
        <end position="113"/>
    </location>
</feature>
<protein>
    <submittedName>
        <fullName evidence="6">Winged helix-turn-helix transcriptional regulator</fullName>
    </submittedName>
</protein>
<dbReference type="AlphaFoldDB" id="A0A9D1KYA2"/>
<dbReference type="PROSITE" id="PS50987">
    <property type="entry name" value="HTH_ARSR_2"/>
    <property type="match status" value="1"/>
</dbReference>
<dbReference type="InterPro" id="IPR018334">
    <property type="entry name" value="ArsR_HTH"/>
</dbReference>